<evidence type="ECO:0000259" key="2">
    <source>
        <dbReference type="Pfam" id="PF00149"/>
    </source>
</evidence>
<dbReference type="Pfam" id="PF00149">
    <property type="entry name" value="Metallophos"/>
    <property type="match status" value="1"/>
</dbReference>
<dbReference type="Proteomes" id="UP001360560">
    <property type="component" value="Unassembled WGS sequence"/>
</dbReference>
<dbReference type="EMBL" id="BTFZ01000019">
    <property type="protein sequence ID" value="GMM38357.1"/>
    <property type="molecule type" value="Genomic_DNA"/>
</dbReference>
<proteinExistence type="predicted"/>
<dbReference type="CDD" id="cd07383">
    <property type="entry name" value="MPP_Dcr2"/>
    <property type="match status" value="1"/>
</dbReference>
<dbReference type="RefSeq" id="XP_064855353.1">
    <property type="nucleotide sequence ID" value="XM_064999281.1"/>
</dbReference>
<feature type="domain" description="Calcineurin-like phosphoesterase" evidence="2">
    <location>
        <begin position="292"/>
        <end position="539"/>
    </location>
</feature>
<evidence type="ECO:0000313" key="4">
    <source>
        <dbReference type="Proteomes" id="UP001360560"/>
    </source>
</evidence>
<dbReference type="GeneID" id="90076346"/>
<keyword evidence="1" id="KW-0812">Transmembrane</keyword>
<dbReference type="PANTHER" id="PTHR32440:SF0">
    <property type="entry name" value="PHOSPHATASE DCR2-RELATED"/>
    <property type="match status" value="1"/>
</dbReference>
<dbReference type="GO" id="GO:0004721">
    <property type="term" value="F:phosphoprotein phosphatase activity"/>
    <property type="evidence" value="ECO:0007669"/>
    <property type="project" value="TreeGrafter"/>
</dbReference>
<dbReference type="InterPro" id="IPR004843">
    <property type="entry name" value="Calcineurin-like_PHP"/>
</dbReference>
<name>A0AAV5QUX5_9ASCO</name>
<feature type="transmembrane region" description="Helical" evidence="1">
    <location>
        <begin position="6"/>
        <end position="26"/>
    </location>
</feature>
<accession>A0AAV5QUX5</accession>
<sequence>MLSKKLIRAIIYGLGGFFILSTIWIVKRKTYDSEVHPIELTFEQTYGFDDFDEYILDIRFKKCSKALSDCTIQDSDSEKSLNIKWVRINKNLFLRNQNQWNLDFNNYYLFIKTINAPELKKDAYLSENFHKKDKFVNQIAIYNPEVDSSKENKDKIPSRIISEFNNKGESLTKMITDNYIYTKNMLFSGAEKRNELRIPSLKEVKGLGWTQVDHGLWYKLGALNAQNTLQKLDVIYGEDAIDPRADWYMIPNNLDIEGQEFSTFLTLQNKHLLNSAKTIKKPNLKINSNGEFKILQVADLHFSTGVGECRDPFPEESATDCEADPRTLKFLRKVLDIEKPDFVVLTGDQIFGETSPDALSSLLKSLALFIEYKIPFATVLGNHDDESTLTREQVMQITSNLPYSLSQVGPKKVSGVGNYYLTVDGPKSSNPAMSLWFLDTHKYSPSPKTNPGYDWLKDNQLDWLEIEHAELKPAISKYSHIHLSMAFFHIPIPEFRNFKGDNVVGSAKEGVTASNYNTGVRTVFSKIGVSVVSVGHDHCNDFCLFDVEEGAKSNNNLWLCYGGAAGEGGYAGYGGTSRRVRVFQIDTNRNSVSSWKRLENDPHNIFDKQLLVDGGVARM</sequence>
<gene>
    <name evidence="3" type="ORF">DASC09_056960</name>
</gene>
<reference evidence="3 4" key="1">
    <citation type="journal article" date="2023" name="Elife">
        <title>Identification of key yeast species and microbe-microbe interactions impacting larval growth of Drosophila in the wild.</title>
        <authorList>
            <person name="Mure A."/>
            <person name="Sugiura Y."/>
            <person name="Maeda R."/>
            <person name="Honda K."/>
            <person name="Sakurai N."/>
            <person name="Takahashi Y."/>
            <person name="Watada M."/>
            <person name="Katoh T."/>
            <person name="Gotoh A."/>
            <person name="Gotoh Y."/>
            <person name="Taniguchi I."/>
            <person name="Nakamura K."/>
            <person name="Hayashi T."/>
            <person name="Katayama T."/>
            <person name="Uemura T."/>
            <person name="Hattori Y."/>
        </authorList>
    </citation>
    <scope>NUCLEOTIDE SEQUENCE [LARGE SCALE GENOMIC DNA]</scope>
    <source>
        <strain evidence="3 4">SC-9</strain>
    </source>
</reference>
<keyword evidence="1" id="KW-1133">Transmembrane helix</keyword>
<evidence type="ECO:0000313" key="3">
    <source>
        <dbReference type="EMBL" id="GMM38357.1"/>
    </source>
</evidence>
<dbReference type="SUPFAM" id="SSF56300">
    <property type="entry name" value="Metallo-dependent phosphatases"/>
    <property type="match status" value="1"/>
</dbReference>
<evidence type="ECO:0000256" key="1">
    <source>
        <dbReference type="SAM" id="Phobius"/>
    </source>
</evidence>
<dbReference type="Gene3D" id="3.60.21.10">
    <property type="match status" value="1"/>
</dbReference>
<dbReference type="GO" id="GO:0005737">
    <property type="term" value="C:cytoplasm"/>
    <property type="evidence" value="ECO:0007669"/>
    <property type="project" value="TreeGrafter"/>
</dbReference>
<keyword evidence="4" id="KW-1185">Reference proteome</keyword>
<dbReference type="InterPro" id="IPR029052">
    <property type="entry name" value="Metallo-depent_PP-like"/>
</dbReference>
<dbReference type="PANTHER" id="PTHR32440">
    <property type="entry name" value="PHOSPHATASE DCR2-RELATED-RELATED"/>
    <property type="match status" value="1"/>
</dbReference>
<dbReference type="FunFam" id="3.60.21.10:FF:000054">
    <property type="entry name" value="DCR2p Phosphoesterase"/>
    <property type="match status" value="1"/>
</dbReference>
<comment type="caution">
    <text evidence="3">The sequence shown here is derived from an EMBL/GenBank/DDBJ whole genome shotgun (WGS) entry which is preliminary data.</text>
</comment>
<dbReference type="AlphaFoldDB" id="A0AAV5QUX5"/>
<keyword evidence="1" id="KW-0472">Membrane</keyword>
<organism evidence="3 4">
    <name type="scientific">Saccharomycopsis crataegensis</name>
    <dbReference type="NCBI Taxonomy" id="43959"/>
    <lineage>
        <taxon>Eukaryota</taxon>
        <taxon>Fungi</taxon>
        <taxon>Dikarya</taxon>
        <taxon>Ascomycota</taxon>
        <taxon>Saccharomycotina</taxon>
        <taxon>Saccharomycetes</taxon>
        <taxon>Saccharomycopsidaceae</taxon>
        <taxon>Saccharomycopsis</taxon>
    </lineage>
</organism>
<protein>
    <submittedName>
        <fullName evidence="3">Phosphoprotein phosphatase</fullName>
    </submittedName>
</protein>